<dbReference type="EMBL" id="CP001016">
    <property type="protein sequence ID" value="ACB95371.1"/>
    <property type="molecule type" value="Genomic_DNA"/>
</dbReference>
<evidence type="ECO:0000313" key="2">
    <source>
        <dbReference type="EMBL" id="ACB95371.1"/>
    </source>
</evidence>
<reference evidence="2 3" key="2">
    <citation type="journal article" date="2010" name="J. Bacteriol.">
        <title>Complete genome sequence of Beijerinckia indica subsp. indica.</title>
        <authorList>
            <person name="Tamas I."/>
            <person name="Dedysh S.N."/>
            <person name="Liesack W."/>
            <person name="Stott M.B."/>
            <person name="Alam M."/>
            <person name="Murrell J.C."/>
            <person name="Dunfield P.F."/>
        </authorList>
    </citation>
    <scope>NUCLEOTIDE SEQUENCE [LARGE SCALE GENOMIC DNA]</scope>
    <source>
        <strain evidence="3">ATCC 9039 / DSM 1715 / NCIMB 8712</strain>
    </source>
</reference>
<dbReference type="InterPro" id="IPR010486">
    <property type="entry name" value="HNS-dep_expression_A/B"/>
</dbReference>
<dbReference type="eggNOG" id="COG1262">
    <property type="taxonomic scope" value="Bacteria"/>
</dbReference>
<dbReference type="KEGG" id="bid:Bind_1741"/>
<dbReference type="OrthoDB" id="8020410at2"/>
<feature type="chain" id="PRO_5002776647" description="HdeA/HdeB family protein" evidence="1">
    <location>
        <begin position="28"/>
        <end position="127"/>
    </location>
</feature>
<evidence type="ECO:0008006" key="4">
    <source>
        <dbReference type="Google" id="ProtNLM"/>
    </source>
</evidence>
<evidence type="ECO:0000256" key="1">
    <source>
        <dbReference type="SAM" id="SignalP"/>
    </source>
</evidence>
<sequence length="127" mass="14195">MIIANDYARSLALSLSLVIAGASSLYAQTPTKAALATHEDQNGFLNLQALTCADLATTKPEEAEYLITWYSGWYSGLTKKHFARVSRTEADEHHLANYCKEHSEAKVTTALDVLFKKELEEEMRAER</sequence>
<proteinExistence type="predicted"/>
<dbReference type="Pfam" id="PF06411">
    <property type="entry name" value="HdeA"/>
    <property type="match status" value="1"/>
</dbReference>
<dbReference type="HOGENOM" id="CLU_166093_0_0_5"/>
<name>B2ICU7_BEII9</name>
<organism evidence="2 3">
    <name type="scientific">Beijerinckia indica subsp. indica (strain ATCC 9039 / DSM 1715 / NCIMB 8712)</name>
    <dbReference type="NCBI Taxonomy" id="395963"/>
    <lineage>
        <taxon>Bacteria</taxon>
        <taxon>Pseudomonadati</taxon>
        <taxon>Pseudomonadota</taxon>
        <taxon>Alphaproteobacteria</taxon>
        <taxon>Hyphomicrobiales</taxon>
        <taxon>Beijerinckiaceae</taxon>
        <taxon>Beijerinckia</taxon>
    </lineage>
</organism>
<accession>B2ICU7</accession>
<evidence type="ECO:0000313" key="3">
    <source>
        <dbReference type="Proteomes" id="UP000001695"/>
    </source>
</evidence>
<dbReference type="RefSeq" id="WP_012384728.1">
    <property type="nucleotide sequence ID" value="NC_010581.1"/>
</dbReference>
<feature type="signal peptide" evidence="1">
    <location>
        <begin position="1"/>
        <end position="27"/>
    </location>
</feature>
<gene>
    <name evidence="2" type="ordered locus">Bind_1741</name>
</gene>
<keyword evidence="3" id="KW-1185">Reference proteome</keyword>
<reference evidence="3" key="1">
    <citation type="submission" date="2008-03" db="EMBL/GenBank/DDBJ databases">
        <title>Complete sequence of chromosome of Beijerinckia indica subsp. indica ATCC 9039.</title>
        <authorList>
            <consortium name="US DOE Joint Genome Institute"/>
            <person name="Copeland A."/>
            <person name="Lucas S."/>
            <person name="Lapidus A."/>
            <person name="Glavina del Rio T."/>
            <person name="Dalin E."/>
            <person name="Tice H."/>
            <person name="Bruce D."/>
            <person name="Goodwin L."/>
            <person name="Pitluck S."/>
            <person name="LaButti K."/>
            <person name="Schmutz J."/>
            <person name="Larimer F."/>
            <person name="Land M."/>
            <person name="Hauser L."/>
            <person name="Kyrpides N."/>
            <person name="Mikhailova N."/>
            <person name="Dunfield P.F."/>
            <person name="Dedysh S.N."/>
            <person name="Liesack W."/>
            <person name="Saw J.H."/>
            <person name="Alam M."/>
            <person name="Chen Y."/>
            <person name="Murrell J.C."/>
            <person name="Richardson P."/>
        </authorList>
    </citation>
    <scope>NUCLEOTIDE SEQUENCE [LARGE SCALE GENOMIC DNA]</scope>
    <source>
        <strain evidence="3">ATCC 9039 / DSM 1715 / NCIMB 8712</strain>
    </source>
</reference>
<keyword evidence="1" id="KW-0732">Signal</keyword>
<protein>
    <recommendedName>
        <fullName evidence="4">HdeA/HdeB family protein</fullName>
    </recommendedName>
</protein>
<dbReference type="Proteomes" id="UP000001695">
    <property type="component" value="Chromosome"/>
</dbReference>
<dbReference type="AlphaFoldDB" id="B2ICU7"/>